<proteinExistence type="inferred from homology"/>
<feature type="compositionally biased region" description="Polar residues" evidence="8">
    <location>
        <begin position="399"/>
        <end position="423"/>
    </location>
</feature>
<keyword evidence="11" id="KW-1185">Reference proteome</keyword>
<reference evidence="10" key="2">
    <citation type="submission" date="2019-01" db="UniProtKB">
        <authorList>
            <consortium name="EnsemblPlants"/>
        </authorList>
    </citation>
    <scope>IDENTIFICATION</scope>
    <source>
        <strain evidence="10">cv. Heinz 1706</strain>
    </source>
</reference>
<evidence type="ECO:0000256" key="6">
    <source>
        <dbReference type="ARBA" id="ARBA00023136"/>
    </source>
</evidence>
<dbReference type="AlphaFoldDB" id="A0A3Q7I9C7"/>
<feature type="transmembrane region" description="Helical" evidence="9">
    <location>
        <begin position="836"/>
        <end position="860"/>
    </location>
</feature>
<protein>
    <submittedName>
        <fullName evidence="10">Uncharacterized protein</fullName>
    </submittedName>
</protein>
<dbReference type="Pfam" id="PF00702">
    <property type="entry name" value="Hydrolase"/>
    <property type="match status" value="1"/>
</dbReference>
<dbReference type="OMA" id="IWIVMSI"/>
<dbReference type="InterPro" id="IPR036259">
    <property type="entry name" value="MFS_trans_sf"/>
</dbReference>
<dbReference type="Gramene" id="Solyc09g090760.3.1">
    <property type="protein sequence ID" value="Solyc09g090760.3.1"/>
    <property type="gene ID" value="Solyc09g090760.3"/>
</dbReference>
<dbReference type="InterPro" id="IPR036412">
    <property type="entry name" value="HAD-like_sf"/>
</dbReference>
<feature type="transmembrane region" description="Helical" evidence="9">
    <location>
        <begin position="906"/>
        <end position="926"/>
    </location>
</feature>
<evidence type="ECO:0000256" key="7">
    <source>
        <dbReference type="ARBA" id="ARBA00044504"/>
    </source>
</evidence>
<evidence type="ECO:0000256" key="9">
    <source>
        <dbReference type="SAM" id="Phobius"/>
    </source>
</evidence>
<evidence type="ECO:0000256" key="5">
    <source>
        <dbReference type="ARBA" id="ARBA00022989"/>
    </source>
</evidence>
<evidence type="ECO:0000313" key="11">
    <source>
        <dbReference type="Proteomes" id="UP000004994"/>
    </source>
</evidence>
<dbReference type="SFLD" id="SFLDG01129">
    <property type="entry name" value="C1.5:_HAD__Beta-PGM__Phosphata"/>
    <property type="match status" value="1"/>
</dbReference>
<dbReference type="Gene3D" id="1.20.1250.20">
    <property type="entry name" value="MFS general substrate transporter like domains"/>
    <property type="match status" value="1"/>
</dbReference>
<feature type="compositionally biased region" description="Low complexity" evidence="8">
    <location>
        <begin position="342"/>
        <end position="355"/>
    </location>
</feature>
<evidence type="ECO:0000256" key="4">
    <source>
        <dbReference type="ARBA" id="ARBA00022692"/>
    </source>
</evidence>
<feature type="transmembrane region" description="Helical" evidence="9">
    <location>
        <begin position="678"/>
        <end position="698"/>
    </location>
</feature>
<dbReference type="Pfam" id="PF03092">
    <property type="entry name" value="BT1"/>
    <property type="match status" value="1"/>
</dbReference>
<keyword evidence="3" id="KW-0813">Transport</keyword>
<feature type="transmembrane region" description="Helical" evidence="9">
    <location>
        <begin position="651"/>
        <end position="672"/>
    </location>
</feature>
<dbReference type="Gene3D" id="3.40.50.1000">
    <property type="entry name" value="HAD superfamily/HAD-like"/>
    <property type="match status" value="1"/>
</dbReference>
<dbReference type="NCBIfam" id="TIGR01549">
    <property type="entry name" value="HAD-SF-IA-v1"/>
    <property type="match status" value="1"/>
</dbReference>
<evidence type="ECO:0000256" key="3">
    <source>
        <dbReference type="ARBA" id="ARBA00022448"/>
    </source>
</evidence>
<keyword evidence="4 9" id="KW-0812">Transmembrane</keyword>
<comment type="similarity">
    <text evidence="7">Belongs to the major facilitator superfamily. Phosphate:H(+) symporter (TC 2.A.1.9) family.</text>
</comment>
<evidence type="ECO:0000313" key="10">
    <source>
        <dbReference type="EnsemblPlants" id="Solyc09g090760.3.1"/>
    </source>
</evidence>
<evidence type="ECO:0000256" key="1">
    <source>
        <dbReference type="ARBA" id="ARBA00004141"/>
    </source>
</evidence>
<sequence length="981" mass="108278">MHLLLSKASLFFNPRVIFSSSTTMATSTSISVSSKPRLKGIVFDMDGTLTVPVIDFQAMYRAVLGHDEYLAVKSKNPSGIDILHHIESWSPDKQRRAYEVIADYEKQGLDRLQIMPGAAELCSFLDSRNIRRGLITRNVKDAVDLFHERFGALSAVIESHYLEIKDGVWIGKQFRENSLLVKFSPALSREYRPYKPDPAPLLHICSTWEVQSNEVMMIGDSLKDDVACGKRAGAFTCLLDERGRYDAPEYANVQHKPDYKVSSLVEQRDMVYPRKPPRSIPAYTNGEYELFLFTLGGETGDLQRLCIDLACIKNDTNVSLKRKSISPISSPSEPSPKRDTLNSPPSSAAIAAANNGTDPISPITSPSAKRPSNNNKTLRRTLSEPPIFNSFTDFCRYMNSQSPENSKNNPISVKSTLRRSTSDPTAAKIILAPAPAPATATPALTSGTGHEKTTRRSKQQNPSTNNTIDKQWKPKSHLIKILEDPQVEKVYSPKVKKKMVFEEKNGGLSQMRSQYMAILCGVGYWVQGFRCFPWLGLNFHMANGMNMHPSTLQLVQYFGILPMVAKPIFGILSDAVYIGAAHRIPYISLGVLLQVLAWGQLALTSAASEALPALMACVLLSNIGASITEVAKDALVAEYGQKNKMPGLQSYAFMASAAGGILGNLIGGYFLLKTQQPKLMFLAFSALLALQLVVTSATREESLGLAQSSNYSVVRKPITKIFRKQYSDLMVAATGESIARPLIWIVMSILAVPVLSGSIFCYQTQYLNLDPSVIGMSKVIGQLLLLSLTVFYDRYGKRIPMRKLIGIVQITYAASLLLDLVLVKQLNLKLGISNEWFALCFSGLAETIAIFKLLPFHVLFASLAPSGFEGSLMSFLASALCLSSVFSGVLGVSLATFLGLTPGNYSSLHIGILIQFVAALLPLRWLSYVPMAQPAAEKGKKRGQSKRTRKYRRVGRVVVDSFYSYRRKRESDFDEDPLLTK</sequence>
<feature type="compositionally biased region" description="Polar residues" evidence="8">
    <location>
        <begin position="459"/>
        <end position="469"/>
    </location>
</feature>
<accession>A0A3Q7I9C7</accession>
<feature type="transmembrane region" description="Helical" evidence="9">
    <location>
        <begin position="742"/>
        <end position="760"/>
    </location>
</feature>
<dbReference type="InterPro" id="IPR039309">
    <property type="entry name" value="BT1"/>
</dbReference>
<dbReference type="InterPro" id="IPR006439">
    <property type="entry name" value="HAD-SF_hydro_IA"/>
</dbReference>
<reference evidence="10" key="1">
    <citation type="journal article" date="2012" name="Nature">
        <title>The tomato genome sequence provides insights into fleshy fruit evolution.</title>
        <authorList>
            <consortium name="Tomato Genome Consortium"/>
        </authorList>
    </citation>
    <scope>NUCLEOTIDE SEQUENCE [LARGE SCALE GENOMIC DNA]</scope>
    <source>
        <strain evidence="10">cv. Heinz 1706</strain>
    </source>
</reference>
<dbReference type="EnsemblPlants" id="Solyc09g090760.3.1">
    <property type="protein sequence ID" value="Solyc09g090760.3.1"/>
    <property type="gene ID" value="Solyc09g090760.3"/>
</dbReference>
<dbReference type="GO" id="GO:0098838">
    <property type="term" value="P:folate transmembrane transport"/>
    <property type="evidence" value="ECO:0000318"/>
    <property type="project" value="GO_Central"/>
</dbReference>
<dbReference type="SUPFAM" id="SSF56784">
    <property type="entry name" value="HAD-like"/>
    <property type="match status" value="1"/>
</dbReference>
<dbReference type="STRING" id="4081.A0A3Q7I9C7"/>
<dbReference type="GO" id="GO:0008517">
    <property type="term" value="F:folic acid transmembrane transporter activity"/>
    <property type="evidence" value="ECO:0000318"/>
    <property type="project" value="GO_Central"/>
</dbReference>
<comment type="subcellular location">
    <subcellularLocation>
        <location evidence="1">Membrane</location>
        <topology evidence="1">Multi-pass membrane protein</topology>
    </subcellularLocation>
</comment>
<dbReference type="Proteomes" id="UP000004994">
    <property type="component" value="Chromosome 9"/>
</dbReference>
<dbReference type="SFLD" id="SFLDS00003">
    <property type="entry name" value="Haloacid_Dehalogenase"/>
    <property type="match status" value="1"/>
</dbReference>
<feature type="transmembrane region" description="Helical" evidence="9">
    <location>
        <begin position="804"/>
        <end position="824"/>
    </location>
</feature>
<dbReference type="PANTHER" id="PTHR31585">
    <property type="entry name" value="FOLATE-BIOPTERIN TRANSPORTER 1, CHLOROPLASTIC"/>
    <property type="match status" value="1"/>
</dbReference>
<keyword evidence="6 9" id="KW-0472">Membrane</keyword>
<feature type="compositionally biased region" description="Low complexity" evidence="8">
    <location>
        <begin position="424"/>
        <end position="445"/>
    </location>
</feature>
<evidence type="ECO:0000256" key="2">
    <source>
        <dbReference type="ARBA" id="ARBA00007015"/>
    </source>
</evidence>
<feature type="region of interest" description="Disordered" evidence="8">
    <location>
        <begin position="399"/>
        <end position="470"/>
    </location>
</feature>
<evidence type="ECO:0000256" key="8">
    <source>
        <dbReference type="SAM" id="MobiDB-lite"/>
    </source>
</evidence>
<dbReference type="SUPFAM" id="SSF103473">
    <property type="entry name" value="MFS general substrate transporter"/>
    <property type="match status" value="1"/>
</dbReference>
<feature type="compositionally biased region" description="Polar residues" evidence="8">
    <location>
        <begin position="356"/>
        <end position="376"/>
    </location>
</feature>
<dbReference type="InParanoid" id="A0A3Q7I9C7"/>
<feature type="region of interest" description="Disordered" evidence="8">
    <location>
        <begin position="322"/>
        <end position="383"/>
    </location>
</feature>
<name>A0A3Q7I9C7_SOLLC</name>
<keyword evidence="5 9" id="KW-1133">Transmembrane helix</keyword>
<dbReference type="InterPro" id="IPR023214">
    <property type="entry name" value="HAD_sf"/>
</dbReference>
<dbReference type="PANTHER" id="PTHR31585:SF12">
    <property type="entry name" value="FOLATE-BIOPTERIN TRANSPORTER 9, CHLOROPLASTIC-RELATED"/>
    <property type="match status" value="1"/>
</dbReference>
<dbReference type="GO" id="GO:0016020">
    <property type="term" value="C:membrane"/>
    <property type="evidence" value="ECO:0007669"/>
    <property type="project" value="UniProtKB-SubCell"/>
</dbReference>
<dbReference type="InterPro" id="IPR004324">
    <property type="entry name" value="FBT"/>
</dbReference>
<comment type="similarity">
    <text evidence="2">Belongs to the major facilitator superfamily. Folate-biopterin transporter (TC 2.A.71) family.</text>
</comment>
<dbReference type="NCBIfam" id="TIGR00788">
    <property type="entry name" value="fbt"/>
    <property type="match status" value="1"/>
</dbReference>
<feature type="transmembrane region" description="Helical" evidence="9">
    <location>
        <begin position="872"/>
        <end position="900"/>
    </location>
</feature>
<organism evidence="10">
    <name type="scientific">Solanum lycopersicum</name>
    <name type="common">Tomato</name>
    <name type="synonym">Lycopersicon esculentum</name>
    <dbReference type="NCBI Taxonomy" id="4081"/>
    <lineage>
        <taxon>Eukaryota</taxon>
        <taxon>Viridiplantae</taxon>
        <taxon>Streptophyta</taxon>
        <taxon>Embryophyta</taxon>
        <taxon>Tracheophyta</taxon>
        <taxon>Spermatophyta</taxon>
        <taxon>Magnoliopsida</taxon>
        <taxon>eudicotyledons</taxon>
        <taxon>Gunneridae</taxon>
        <taxon>Pentapetalae</taxon>
        <taxon>asterids</taxon>
        <taxon>lamiids</taxon>
        <taxon>Solanales</taxon>
        <taxon>Solanaceae</taxon>
        <taxon>Solanoideae</taxon>
        <taxon>Solaneae</taxon>
        <taxon>Solanum</taxon>
        <taxon>Solanum subgen. Lycopersicon</taxon>
    </lineage>
</organism>